<gene>
    <name evidence="2" type="ORF">Tsumi_01310</name>
</gene>
<keyword evidence="3" id="KW-1185">Reference proteome</keyword>
<evidence type="ECO:0000256" key="1">
    <source>
        <dbReference type="SAM" id="Phobius"/>
    </source>
</evidence>
<organism evidence="2 3">
    <name type="scientific">Porphyromonas miyakawae</name>
    <dbReference type="NCBI Taxonomy" id="3137470"/>
    <lineage>
        <taxon>Bacteria</taxon>
        <taxon>Pseudomonadati</taxon>
        <taxon>Bacteroidota</taxon>
        <taxon>Bacteroidia</taxon>
        <taxon>Bacteroidales</taxon>
        <taxon>Porphyromonadaceae</taxon>
        <taxon>Porphyromonas</taxon>
    </lineage>
</organism>
<comment type="caution">
    <text evidence="2">The sequence shown here is derived from an EMBL/GenBank/DDBJ whole genome shotgun (WGS) entry which is preliminary data.</text>
</comment>
<keyword evidence="1" id="KW-0812">Transmembrane</keyword>
<reference evidence="2 3" key="1">
    <citation type="journal article" date="2025" name="Int. J. Syst. Evol. Microbiol.">
        <title>Desulfovibrio falkowii sp. nov., Porphyromonas miyakawae sp. nov., Mediterraneibacter flintii sp. nov. and Owariibacterium komagatae gen. nov., sp. nov., isolated from human faeces.</title>
        <authorList>
            <person name="Hamaguchi T."/>
            <person name="Ohara M."/>
            <person name="Hisatomi A."/>
            <person name="Sekiguchi K."/>
            <person name="Takeda J.I."/>
            <person name="Ueyama J."/>
            <person name="Ito M."/>
            <person name="Nishiwaki H."/>
            <person name="Ogi T."/>
            <person name="Hirayama M."/>
            <person name="Ohkuma M."/>
            <person name="Sakamoto M."/>
            <person name="Ohno K."/>
        </authorList>
    </citation>
    <scope>NUCLEOTIDE SEQUENCE [LARGE SCALE GENOMIC DNA]</scope>
    <source>
        <strain evidence="2 3">13CB11C</strain>
    </source>
</reference>
<evidence type="ECO:0000313" key="3">
    <source>
        <dbReference type="Proteomes" id="UP001628220"/>
    </source>
</evidence>
<keyword evidence="1" id="KW-0472">Membrane</keyword>
<accession>A0ABQ0DZY8</accession>
<dbReference type="Proteomes" id="UP001628220">
    <property type="component" value="Unassembled WGS sequence"/>
</dbReference>
<dbReference type="RefSeq" id="WP_411914843.1">
    <property type="nucleotide sequence ID" value="NZ_BAAFSF010000001.1"/>
</dbReference>
<protein>
    <submittedName>
        <fullName evidence="2">Uncharacterized protein</fullName>
    </submittedName>
</protein>
<proteinExistence type="predicted"/>
<evidence type="ECO:0000313" key="2">
    <source>
        <dbReference type="EMBL" id="GAB1251027.1"/>
    </source>
</evidence>
<name>A0ABQ0DZY8_9PORP</name>
<feature type="transmembrane region" description="Helical" evidence="1">
    <location>
        <begin position="31"/>
        <end position="52"/>
    </location>
</feature>
<sequence>MRPAVLCGALLLLALSMGLYALLVRKIEADTQFIITFGVSLFLPILLFFVLVRLKRLREEYYGGNHNQQQPS</sequence>
<keyword evidence="1" id="KW-1133">Transmembrane helix</keyword>
<dbReference type="EMBL" id="BAAFSF010000001">
    <property type="protein sequence ID" value="GAB1251027.1"/>
    <property type="molecule type" value="Genomic_DNA"/>
</dbReference>